<dbReference type="PIRSF" id="PIRSF006603">
    <property type="entry name" value="DinF"/>
    <property type="match status" value="1"/>
</dbReference>
<feature type="transmembrane region" description="Helical" evidence="10">
    <location>
        <begin position="315"/>
        <end position="339"/>
    </location>
</feature>
<evidence type="ECO:0000256" key="8">
    <source>
        <dbReference type="ARBA" id="ARBA00023136"/>
    </source>
</evidence>
<dbReference type="RefSeq" id="WP_209659451.1">
    <property type="nucleotide sequence ID" value="NZ_JAGGLI010000005.1"/>
</dbReference>
<comment type="caution">
    <text evidence="11">The sequence shown here is derived from an EMBL/GenBank/DDBJ whole genome shotgun (WGS) entry which is preliminary data.</text>
</comment>
<evidence type="ECO:0000256" key="10">
    <source>
        <dbReference type="SAM" id="Phobius"/>
    </source>
</evidence>
<proteinExistence type="inferred from homology"/>
<dbReference type="NCBIfam" id="TIGR00797">
    <property type="entry name" value="matE"/>
    <property type="match status" value="1"/>
</dbReference>
<protein>
    <recommendedName>
        <fullName evidence="3">Multidrug export protein MepA</fullName>
    </recommendedName>
</protein>
<evidence type="ECO:0000313" key="12">
    <source>
        <dbReference type="Proteomes" id="UP001314903"/>
    </source>
</evidence>
<name>A0ABS4KGM6_9FIRM</name>
<keyword evidence="8 10" id="KW-0472">Membrane</keyword>
<dbReference type="Pfam" id="PF01554">
    <property type="entry name" value="MatE"/>
    <property type="match status" value="2"/>
</dbReference>
<dbReference type="InterPro" id="IPR002528">
    <property type="entry name" value="MATE_fam"/>
</dbReference>
<sequence length="442" mass="47602">MNIESILKSEQKSLFLKFLLPSIFAMIGVSINILCDTIFIGKGVGQDGLSALGIAIPVYNIYNAISLLIGMGGATLYAINIGKGNHKEAQNIFSASLSLGVLVGLIISILGFIYSKEVSIFFGAKGEILGLTDAYLKVILLAGFNFILSGILVPFLRNDGAPRLAMIAVIAGNMTNIVLDYIFIFIFDMGIRGAAIATGLAPIVTLSIIGSRFLLKGGSLRFRLQKINGKISSSILKLGLSSSFTEVSGAVVIISFNYRILGLLGEVGIAAYSIIANIAMIGVAILSGVAQAMQPLISINYGAKEYKRAIDFRKLGFISAFSIGMMFFLVAGIFSEPIIRLFSVEEKYLIDLTKTGIRIYFTGFLFIGCNIVSIAYFQAIGEAKKSNTLSLFKGLVFVLFNLIVLPFIWGINGVWLTIPIAEAMTLGVSLLLLFKVKETSRP</sequence>
<evidence type="ECO:0000256" key="4">
    <source>
        <dbReference type="ARBA" id="ARBA00022448"/>
    </source>
</evidence>
<accession>A0ABS4KGM6</accession>
<dbReference type="InterPro" id="IPR048279">
    <property type="entry name" value="MdtK-like"/>
</dbReference>
<keyword evidence="9" id="KW-0046">Antibiotic resistance</keyword>
<feature type="transmembrane region" description="Helical" evidence="10">
    <location>
        <begin position="61"/>
        <end position="80"/>
    </location>
</feature>
<feature type="transmembrane region" description="Helical" evidence="10">
    <location>
        <begin position="165"/>
        <end position="187"/>
    </location>
</feature>
<keyword evidence="12" id="KW-1185">Reference proteome</keyword>
<feature type="transmembrane region" description="Helical" evidence="10">
    <location>
        <begin position="389"/>
        <end position="409"/>
    </location>
</feature>
<evidence type="ECO:0000256" key="6">
    <source>
        <dbReference type="ARBA" id="ARBA00022692"/>
    </source>
</evidence>
<feature type="transmembrane region" description="Helical" evidence="10">
    <location>
        <begin position="193"/>
        <end position="215"/>
    </location>
</feature>
<evidence type="ECO:0000256" key="7">
    <source>
        <dbReference type="ARBA" id="ARBA00022989"/>
    </source>
</evidence>
<feature type="transmembrane region" description="Helical" evidence="10">
    <location>
        <begin position="235"/>
        <end position="258"/>
    </location>
</feature>
<feature type="transmembrane region" description="Helical" evidence="10">
    <location>
        <begin position="18"/>
        <end position="41"/>
    </location>
</feature>
<comment type="subcellular location">
    <subcellularLocation>
        <location evidence="1">Cell membrane</location>
        <topology evidence="1">Multi-pass membrane protein</topology>
    </subcellularLocation>
</comment>
<reference evidence="11 12" key="1">
    <citation type="submission" date="2021-03" db="EMBL/GenBank/DDBJ databases">
        <title>Genomic Encyclopedia of Type Strains, Phase IV (KMG-IV): sequencing the most valuable type-strain genomes for metagenomic binning, comparative biology and taxonomic classification.</title>
        <authorList>
            <person name="Goeker M."/>
        </authorList>
    </citation>
    <scope>NUCLEOTIDE SEQUENCE [LARGE SCALE GENOMIC DNA]</scope>
    <source>
        <strain evidence="11 12">DSM 27512</strain>
    </source>
</reference>
<dbReference type="InterPro" id="IPR045070">
    <property type="entry name" value="MATE_MepA-like"/>
</dbReference>
<evidence type="ECO:0000256" key="9">
    <source>
        <dbReference type="ARBA" id="ARBA00023251"/>
    </source>
</evidence>
<evidence type="ECO:0000256" key="5">
    <source>
        <dbReference type="ARBA" id="ARBA00022475"/>
    </source>
</evidence>
<feature type="transmembrane region" description="Helical" evidence="10">
    <location>
        <begin position="270"/>
        <end position="294"/>
    </location>
</feature>
<feature type="transmembrane region" description="Helical" evidence="10">
    <location>
        <begin position="359"/>
        <end position="377"/>
    </location>
</feature>
<evidence type="ECO:0000256" key="2">
    <source>
        <dbReference type="ARBA" id="ARBA00008417"/>
    </source>
</evidence>
<organism evidence="11 12">
    <name type="scientific">Acetoanaerobium pronyense</name>
    <dbReference type="NCBI Taxonomy" id="1482736"/>
    <lineage>
        <taxon>Bacteria</taxon>
        <taxon>Bacillati</taxon>
        <taxon>Bacillota</taxon>
        <taxon>Clostridia</taxon>
        <taxon>Peptostreptococcales</taxon>
        <taxon>Filifactoraceae</taxon>
        <taxon>Acetoanaerobium</taxon>
    </lineage>
</organism>
<dbReference type="Proteomes" id="UP001314903">
    <property type="component" value="Unassembled WGS sequence"/>
</dbReference>
<keyword evidence="4" id="KW-0813">Transport</keyword>
<feature type="transmembrane region" description="Helical" evidence="10">
    <location>
        <begin position="415"/>
        <end position="434"/>
    </location>
</feature>
<dbReference type="PANTHER" id="PTHR43823:SF4">
    <property type="entry name" value="SPORULATION PROTEIN YKVU"/>
    <property type="match status" value="1"/>
</dbReference>
<dbReference type="PANTHER" id="PTHR43823">
    <property type="entry name" value="SPORULATION PROTEIN YKVU"/>
    <property type="match status" value="1"/>
</dbReference>
<evidence type="ECO:0000313" key="11">
    <source>
        <dbReference type="EMBL" id="MBP2026939.1"/>
    </source>
</evidence>
<keyword evidence="6 10" id="KW-0812">Transmembrane</keyword>
<gene>
    <name evidence="11" type="ORF">J2Z35_000731</name>
</gene>
<feature type="transmembrane region" description="Helical" evidence="10">
    <location>
        <begin position="92"/>
        <end position="114"/>
    </location>
</feature>
<keyword evidence="7 10" id="KW-1133">Transmembrane helix</keyword>
<evidence type="ECO:0000256" key="3">
    <source>
        <dbReference type="ARBA" id="ARBA00022106"/>
    </source>
</evidence>
<dbReference type="EMBL" id="JAGGLI010000005">
    <property type="protein sequence ID" value="MBP2026939.1"/>
    <property type="molecule type" value="Genomic_DNA"/>
</dbReference>
<dbReference type="InterPro" id="IPR051327">
    <property type="entry name" value="MATE_MepA_subfamily"/>
</dbReference>
<evidence type="ECO:0000256" key="1">
    <source>
        <dbReference type="ARBA" id="ARBA00004651"/>
    </source>
</evidence>
<comment type="similarity">
    <text evidence="2">Belongs to the multi antimicrobial extrusion (MATE) (TC 2.A.66.1) family. MepA subfamily.</text>
</comment>
<dbReference type="CDD" id="cd13143">
    <property type="entry name" value="MATE_MepA_like"/>
    <property type="match status" value="1"/>
</dbReference>
<feature type="transmembrane region" description="Helical" evidence="10">
    <location>
        <begin position="134"/>
        <end position="153"/>
    </location>
</feature>
<keyword evidence="5" id="KW-1003">Cell membrane</keyword>